<proteinExistence type="predicted"/>
<name>A0ACB5TT13_CANBO</name>
<sequence>MFKNIIRLNFKTPINYTTISRRNFLTYSPLLNESTTPITNTTTSTTSTTPASTQSTQSTTDINKQKKANKKLQKIKILKYVLHCNFKKNNTFLTLNKVEVDRNYEINNPELTFNEKVLYYLTLKENVVISMSTGHLGFRKSQRGEYEGAFQLSSEIFKSIREKNLLLDSNKSFFNDPTLSSYQKSTKAFTNPFDGIPLEIVVKEFGKGRKAFFDALQGKEGLGIKEHVTKFTDLTPIKYGGVRAPSRRRI</sequence>
<evidence type="ECO:0000313" key="2">
    <source>
        <dbReference type="Proteomes" id="UP001165101"/>
    </source>
</evidence>
<keyword evidence="2" id="KW-1185">Reference proteome</keyword>
<protein>
    <submittedName>
        <fullName evidence="1">Unnamed protein product</fullName>
    </submittedName>
</protein>
<gene>
    <name evidence="1" type="ORF">Cboi01_000352700</name>
</gene>
<dbReference type="Proteomes" id="UP001165101">
    <property type="component" value="Unassembled WGS sequence"/>
</dbReference>
<comment type="caution">
    <text evidence="1">The sequence shown here is derived from an EMBL/GenBank/DDBJ whole genome shotgun (WGS) entry which is preliminary data.</text>
</comment>
<accession>A0ACB5TT13</accession>
<evidence type="ECO:0000313" key="1">
    <source>
        <dbReference type="EMBL" id="GME94468.1"/>
    </source>
</evidence>
<reference evidence="1" key="1">
    <citation type="submission" date="2023-04" db="EMBL/GenBank/DDBJ databases">
        <title>Candida boidinii NBRC 1967.</title>
        <authorList>
            <person name="Ichikawa N."/>
            <person name="Sato H."/>
            <person name="Tonouchi N."/>
        </authorList>
    </citation>
    <scope>NUCLEOTIDE SEQUENCE</scope>
    <source>
        <strain evidence="1">NBRC 1967</strain>
    </source>
</reference>
<dbReference type="EMBL" id="BSXV01001963">
    <property type="protein sequence ID" value="GME94468.1"/>
    <property type="molecule type" value="Genomic_DNA"/>
</dbReference>
<organism evidence="1 2">
    <name type="scientific">Candida boidinii</name>
    <name type="common">Yeast</name>
    <dbReference type="NCBI Taxonomy" id="5477"/>
    <lineage>
        <taxon>Eukaryota</taxon>
        <taxon>Fungi</taxon>
        <taxon>Dikarya</taxon>
        <taxon>Ascomycota</taxon>
        <taxon>Saccharomycotina</taxon>
        <taxon>Pichiomycetes</taxon>
        <taxon>Pichiales</taxon>
        <taxon>Pichiaceae</taxon>
        <taxon>Ogataea</taxon>
        <taxon>Ogataea/Candida clade</taxon>
    </lineage>
</organism>